<dbReference type="PANTHER" id="PTHR28047">
    <property type="entry name" value="PROTEIN DCG1"/>
    <property type="match status" value="1"/>
</dbReference>
<sequence length="220" mass="21838">MKIAYINPNATAAMTDGIVEAARLALPGAEIFGMTNSDGPAAIEGPEDGATAVPGLLARLGPAQDQGADAIVIACFDDTGLAEAQAQAGCPVLGIGQASYVMAQLLGLRFSVVTSLPVSIPVIDENIDTSGFRGLCASVRASGLPVLTIEKGAPETVARIAAEIEAARAEDGAACAILGCAGMAPLTPELAQRTTIPLIDGVAASALLAQAAAGFLGRGG</sequence>
<evidence type="ECO:0000313" key="3">
    <source>
        <dbReference type="Proteomes" id="UP000030960"/>
    </source>
</evidence>
<dbReference type="RefSeq" id="WP_043144836.1">
    <property type="nucleotide sequence ID" value="NZ_JSUQ01000018.1"/>
</dbReference>
<name>A0A0B3RJB7_9RHOB</name>
<dbReference type="Pfam" id="PF01177">
    <property type="entry name" value="Asp_Glu_race"/>
    <property type="match status" value="1"/>
</dbReference>
<reference evidence="2 3" key="1">
    <citation type="submission" date="2014-10" db="EMBL/GenBank/DDBJ databases">
        <title>Genome sequence of Ponticoccus sp. strain UMTAT08 isolated from clonal culture of toxic dinoflagellate Alexandrium tamiyavanichii.</title>
        <authorList>
            <person name="Gan H.Y."/>
            <person name="Muhd D.-D."/>
            <person name="Mohd Noor M.E."/>
            <person name="Yeong Y.S."/>
            <person name="Usup G."/>
        </authorList>
    </citation>
    <scope>NUCLEOTIDE SEQUENCE [LARGE SCALE GENOMIC DNA]</scope>
    <source>
        <strain evidence="2 3">UMTAT08</strain>
    </source>
</reference>
<dbReference type="InterPro" id="IPR015942">
    <property type="entry name" value="Asp/Glu/hydantoin_racemase"/>
</dbReference>
<comment type="similarity">
    <text evidence="1">Belongs to the HyuE racemase family.</text>
</comment>
<accession>A0A0B3RJB7</accession>
<dbReference type="OrthoDB" id="9791723at2"/>
<comment type="caution">
    <text evidence="2">The sequence shown here is derived from an EMBL/GenBank/DDBJ whole genome shotgun (WGS) entry which is preliminary data.</text>
</comment>
<dbReference type="STRING" id="561184.SAMN05216376_11359"/>
<proteinExistence type="inferred from homology"/>
<dbReference type="AlphaFoldDB" id="A0A0B3RJB7"/>
<dbReference type="EMBL" id="JSUQ01000018">
    <property type="protein sequence ID" value="KHQ51350.1"/>
    <property type="molecule type" value="Genomic_DNA"/>
</dbReference>
<dbReference type="InterPro" id="IPR053714">
    <property type="entry name" value="Iso_Racemase_Enz_sf"/>
</dbReference>
<protein>
    <submittedName>
        <fullName evidence="2">HyuE hydantoin racemase</fullName>
    </submittedName>
</protein>
<dbReference type="InterPro" id="IPR052186">
    <property type="entry name" value="Hydantoin_racemase-like"/>
</dbReference>
<dbReference type="GO" id="GO:0047661">
    <property type="term" value="F:amino-acid racemase activity"/>
    <property type="evidence" value="ECO:0007669"/>
    <property type="project" value="InterPro"/>
</dbReference>
<gene>
    <name evidence="2" type="ORF">OA50_04131</name>
</gene>
<dbReference type="PANTHER" id="PTHR28047:SF5">
    <property type="entry name" value="PROTEIN DCG1"/>
    <property type="match status" value="1"/>
</dbReference>
<dbReference type="Proteomes" id="UP000030960">
    <property type="component" value="Unassembled WGS sequence"/>
</dbReference>
<evidence type="ECO:0000256" key="1">
    <source>
        <dbReference type="ARBA" id="ARBA00038414"/>
    </source>
</evidence>
<evidence type="ECO:0000313" key="2">
    <source>
        <dbReference type="EMBL" id="KHQ51350.1"/>
    </source>
</evidence>
<keyword evidence="3" id="KW-1185">Reference proteome</keyword>
<dbReference type="PATRIC" id="fig|1515334.3.peg.4164"/>
<dbReference type="Gene3D" id="3.40.50.12500">
    <property type="match status" value="1"/>
</dbReference>
<organism evidence="2 3">
    <name type="scientific">Mameliella alba</name>
    <dbReference type="NCBI Taxonomy" id="561184"/>
    <lineage>
        <taxon>Bacteria</taxon>
        <taxon>Pseudomonadati</taxon>
        <taxon>Pseudomonadota</taxon>
        <taxon>Alphaproteobacteria</taxon>
        <taxon>Rhodobacterales</taxon>
        <taxon>Roseobacteraceae</taxon>
        <taxon>Mameliella</taxon>
    </lineage>
</organism>